<dbReference type="UniPathway" id="UPA00049">
    <property type="reaction ID" value="UER00059"/>
</dbReference>
<evidence type="ECO:0000256" key="2">
    <source>
        <dbReference type="ARBA" id="ARBA00005025"/>
    </source>
</evidence>
<dbReference type="GO" id="GO:0000287">
    <property type="term" value="F:magnesium ion binding"/>
    <property type="evidence" value="ECO:0007669"/>
    <property type="project" value="UniProtKB-UniRule"/>
</dbReference>
<evidence type="ECO:0000256" key="9">
    <source>
        <dbReference type="ARBA" id="ARBA00022827"/>
    </source>
</evidence>
<comment type="caution">
    <text evidence="18">The sequence shown here is derived from an EMBL/GenBank/DDBJ whole genome shotgun (WGS) entry which is preliminary data.</text>
</comment>
<dbReference type="EMBL" id="MAYW01000030">
    <property type="protein sequence ID" value="ODS33386.1"/>
    <property type="molecule type" value="Genomic_DNA"/>
</dbReference>
<dbReference type="InterPro" id="IPR012001">
    <property type="entry name" value="Thiamin_PyroP_enz_TPP-bd_dom"/>
</dbReference>
<evidence type="ECO:0000256" key="8">
    <source>
        <dbReference type="ARBA" id="ARBA00022723"/>
    </source>
</evidence>
<dbReference type="PANTHER" id="PTHR18968:SF13">
    <property type="entry name" value="ACETOLACTATE SYNTHASE CATALYTIC SUBUNIT, MITOCHONDRIAL"/>
    <property type="match status" value="1"/>
</dbReference>
<evidence type="ECO:0000256" key="7">
    <source>
        <dbReference type="ARBA" id="ARBA00022679"/>
    </source>
</evidence>
<proteinExistence type="inferred from homology"/>
<keyword evidence="10 14" id="KW-0460">Magnesium</keyword>
<dbReference type="PANTHER" id="PTHR18968">
    <property type="entry name" value="THIAMINE PYROPHOSPHATE ENZYMES"/>
    <property type="match status" value="1"/>
</dbReference>
<evidence type="ECO:0000313" key="19">
    <source>
        <dbReference type="Proteomes" id="UP000094056"/>
    </source>
</evidence>
<dbReference type="Pfam" id="PF02775">
    <property type="entry name" value="TPP_enzyme_C"/>
    <property type="match status" value="1"/>
</dbReference>
<organism evidence="18 19">
    <name type="scientific">Candidatus Scalindua rubra</name>
    <dbReference type="NCBI Taxonomy" id="1872076"/>
    <lineage>
        <taxon>Bacteria</taxon>
        <taxon>Pseudomonadati</taxon>
        <taxon>Planctomycetota</taxon>
        <taxon>Candidatus Brocadiia</taxon>
        <taxon>Candidatus Brocadiales</taxon>
        <taxon>Candidatus Scalinduaceae</taxon>
        <taxon>Candidatus Scalindua</taxon>
    </lineage>
</organism>
<keyword evidence="5 14" id="KW-0028">Amino-acid biosynthesis</keyword>
<dbReference type="FunFam" id="3.40.50.1220:FF:000008">
    <property type="entry name" value="Acetolactate synthase"/>
    <property type="match status" value="1"/>
</dbReference>
<evidence type="ECO:0000256" key="1">
    <source>
        <dbReference type="ARBA" id="ARBA00004974"/>
    </source>
</evidence>
<evidence type="ECO:0000256" key="4">
    <source>
        <dbReference type="ARBA" id="ARBA00013145"/>
    </source>
</evidence>
<dbReference type="InterPro" id="IPR039368">
    <property type="entry name" value="AHAS_TPP"/>
</dbReference>
<keyword evidence="6" id="KW-0285">Flavoprotein</keyword>
<evidence type="ECO:0000259" key="17">
    <source>
        <dbReference type="Pfam" id="PF02776"/>
    </source>
</evidence>
<dbReference type="CDD" id="cd02015">
    <property type="entry name" value="TPP_AHAS"/>
    <property type="match status" value="1"/>
</dbReference>
<keyword evidence="8 14" id="KW-0479">Metal-binding</keyword>
<feature type="domain" description="Thiamine pyrophosphate enzyme central" evidence="15">
    <location>
        <begin position="192"/>
        <end position="327"/>
    </location>
</feature>
<dbReference type="InterPro" id="IPR045229">
    <property type="entry name" value="TPP_enz"/>
</dbReference>
<comment type="catalytic activity">
    <reaction evidence="13 14">
        <text>2 pyruvate + H(+) = (2S)-2-acetolactate + CO2</text>
        <dbReference type="Rhea" id="RHEA:25249"/>
        <dbReference type="ChEBI" id="CHEBI:15361"/>
        <dbReference type="ChEBI" id="CHEBI:15378"/>
        <dbReference type="ChEBI" id="CHEBI:16526"/>
        <dbReference type="ChEBI" id="CHEBI:58476"/>
        <dbReference type="EC" id="2.2.1.6"/>
    </reaction>
</comment>
<keyword evidence="7 14" id="KW-0808">Transferase</keyword>
<keyword evidence="11 14" id="KW-0786">Thiamine pyrophosphate</keyword>
<dbReference type="InterPro" id="IPR012000">
    <property type="entry name" value="Thiamin_PyroP_enz_cen_dom"/>
</dbReference>
<dbReference type="GO" id="GO:0003984">
    <property type="term" value="F:acetolactate synthase activity"/>
    <property type="evidence" value="ECO:0007669"/>
    <property type="project" value="UniProtKB-EC"/>
</dbReference>
<dbReference type="GO" id="GO:0009099">
    <property type="term" value="P:L-valine biosynthetic process"/>
    <property type="evidence" value="ECO:0007669"/>
    <property type="project" value="UniProtKB-UniPathway"/>
</dbReference>
<dbReference type="InterPro" id="IPR011766">
    <property type="entry name" value="TPP_enzyme_TPP-bd"/>
</dbReference>
<evidence type="ECO:0000256" key="14">
    <source>
        <dbReference type="RuleBase" id="RU003591"/>
    </source>
</evidence>
<feature type="domain" description="Thiamine pyrophosphate enzyme N-terminal TPP-binding" evidence="17">
    <location>
        <begin position="4"/>
        <end position="117"/>
    </location>
</feature>
<dbReference type="FunFam" id="3.40.50.970:FF:000007">
    <property type="entry name" value="Acetolactate synthase"/>
    <property type="match status" value="1"/>
</dbReference>
<comment type="pathway">
    <text evidence="2 14">Amino-acid biosynthesis; L-valine biosynthesis; L-valine from pyruvate: step 1/4.</text>
</comment>
<keyword evidence="12 14" id="KW-0100">Branched-chain amino acid biosynthesis</keyword>
<gene>
    <name evidence="18" type="ORF">SCARUB_01495</name>
</gene>
<dbReference type="PATRIC" id="fig|1872076.5.peg.1741"/>
<keyword evidence="9" id="KW-0274">FAD</keyword>
<evidence type="ECO:0000259" key="16">
    <source>
        <dbReference type="Pfam" id="PF02775"/>
    </source>
</evidence>
<dbReference type="GO" id="GO:0030976">
    <property type="term" value="F:thiamine pyrophosphate binding"/>
    <property type="evidence" value="ECO:0007669"/>
    <property type="project" value="UniProtKB-UniRule"/>
</dbReference>
<evidence type="ECO:0000256" key="6">
    <source>
        <dbReference type="ARBA" id="ARBA00022630"/>
    </source>
</evidence>
<dbReference type="GO" id="GO:0050660">
    <property type="term" value="F:flavin adenine dinucleotide binding"/>
    <property type="evidence" value="ECO:0007669"/>
    <property type="project" value="InterPro"/>
</dbReference>
<evidence type="ECO:0000256" key="3">
    <source>
        <dbReference type="ARBA" id="ARBA00007812"/>
    </source>
</evidence>
<reference evidence="18 19" key="1">
    <citation type="submission" date="2016-07" db="EMBL/GenBank/DDBJ databases">
        <title>Draft genome of Scalindua rubra, obtained from a brine-seawater interface in the Red Sea, sheds light on salt adaptation in anammox bacteria.</title>
        <authorList>
            <person name="Speth D.R."/>
            <person name="Lagkouvardos I."/>
            <person name="Wang Y."/>
            <person name="Qian P.-Y."/>
            <person name="Dutilh B.E."/>
            <person name="Jetten M.S."/>
        </authorList>
    </citation>
    <scope>NUCLEOTIDE SEQUENCE [LARGE SCALE GENOMIC DNA]</scope>
    <source>
        <strain evidence="18">BSI-1</strain>
    </source>
</reference>
<dbReference type="AlphaFoldDB" id="A0A1E3XCM8"/>
<dbReference type="PROSITE" id="PS00187">
    <property type="entry name" value="TPP_ENZYMES"/>
    <property type="match status" value="1"/>
</dbReference>
<dbReference type="GO" id="GO:0005948">
    <property type="term" value="C:acetolactate synthase complex"/>
    <property type="evidence" value="ECO:0007669"/>
    <property type="project" value="UniProtKB-ARBA"/>
</dbReference>
<dbReference type="Pfam" id="PF02776">
    <property type="entry name" value="TPP_enzyme_N"/>
    <property type="match status" value="1"/>
</dbReference>
<evidence type="ECO:0000313" key="18">
    <source>
        <dbReference type="EMBL" id="ODS33386.1"/>
    </source>
</evidence>
<evidence type="ECO:0000256" key="12">
    <source>
        <dbReference type="ARBA" id="ARBA00023304"/>
    </source>
</evidence>
<accession>A0A1E3XCM8</accession>
<comment type="cofactor">
    <cofactor evidence="14">
        <name>Mg(2+)</name>
        <dbReference type="ChEBI" id="CHEBI:18420"/>
    </cofactor>
    <text evidence="14">Binds 1 Mg(2+) ion per subunit.</text>
</comment>
<evidence type="ECO:0000256" key="13">
    <source>
        <dbReference type="ARBA" id="ARBA00048670"/>
    </source>
</evidence>
<protein>
    <recommendedName>
        <fullName evidence="4 14">Acetolactate synthase</fullName>
        <ecNumber evidence="4 14">2.2.1.6</ecNumber>
    </recommendedName>
</protein>
<dbReference type="CDD" id="cd07035">
    <property type="entry name" value="TPP_PYR_POX_like"/>
    <property type="match status" value="1"/>
</dbReference>
<dbReference type="Gene3D" id="3.40.50.970">
    <property type="match status" value="2"/>
</dbReference>
<dbReference type="InterPro" id="IPR029035">
    <property type="entry name" value="DHS-like_NAD/FAD-binding_dom"/>
</dbReference>
<dbReference type="UniPathway" id="UPA00047">
    <property type="reaction ID" value="UER00055"/>
</dbReference>
<dbReference type="NCBIfam" id="TIGR00118">
    <property type="entry name" value="acolac_lg"/>
    <property type="match status" value="1"/>
</dbReference>
<dbReference type="SUPFAM" id="SSF52518">
    <property type="entry name" value="Thiamin diphosphate-binding fold (THDP-binding)"/>
    <property type="match status" value="2"/>
</dbReference>
<dbReference type="InterPro" id="IPR000399">
    <property type="entry name" value="TPP-bd_CS"/>
</dbReference>
<sequence>MSRTGSQILIDVLKKENVEYIFGIPGGVVIPLFDALYDSDLKFILTRHEQAAGHAADGYARATGKVGVCIVTSGPGATNLTTAIATASMDSVPLVAITGQVKTHLIGSDAFQEADVTGITRPITKHNYLVKDVRELAKIVKEAFYIASTGRPGPVVIDLPVDVTTDKWDGDIPEKVNLPGYKPAYEGNMRQIKIAAEAINRSKRPVVYAGGGVIASNSSKQLIEFAEKANLPVNTTLLALGAFPEDNELSLGMLGMHGTVYANYAVHESDLLIAIGARFDDRITGKIDEFAPHARIIHIDIDPTSISKNIRVDIPVVGDANNILTELIKHVNYVDRKEWFEKISEWKEKYRFSYNNTNDDVKPQYVVEQICQATKGKAIITTEVGQNQMWAAQFYTYTNPRGFLSSGGLGTMGFGFPAAIGAQLGCPDKIVIDIAGDGSFQMNIQELSTAVNYKLPVKVAILNNGSLGMVRQWQELFYNKRYSHTQLTGNPDFVQVANAYGADGFLVEKKEDVRPIIEKAISINGPVVIDFRVAPEENVFPMIPAGQAISQIKGVEII</sequence>
<dbReference type="EC" id="2.2.1.6" evidence="4 14"/>
<dbReference type="InterPro" id="IPR029061">
    <property type="entry name" value="THDP-binding"/>
</dbReference>
<dbReference type="GO" id="GO:0009097">
    <property type="term" value="P:isoleucine biosynthetic process"/>
    <property type="evidence" value="ECO:0007669"/>
    <property type="project" value="UniProtKB-UniPathway"/>
</dbReference>
<evidence type="ECO:0000256" key="5">
    <source>
        <dbReference type="ARBA" id="ARBA00022605"/>
    </source>
</evidence>
<dbReference type="Pfam" id="PF00205">
    <property type="entry name" value="TPP_enzyme_M"/>
    <property type="match status" value="1"/>
</dbReference>
<evidence type="ECO:0000259" key="15">
    <source>
        <dbReference type="Pfam" id="PF00205"/>
    </source>
</evidence>
<comment type="cofactor">
    <cofactor evidence="14">
        <name>thiamine diphosphate</name>
        <dbReference type="ChEBI" id="CHEBI:58937"/>
    </cofactor>
    <text evidence="14">Binds 1 thiamine pyrophosphate per subunit.</text>
</comment>
<dbReference type="Gene3D" id="3.40.50.1220">
    <property type="entry name" value="TPP-binding domain"/>
    <property type="match status" value="1"/>
</dbReference>
<comment type="similarity">
    <text evidence="3 14">Belongs to the TPP enzyme family.</text>
</comment>
<dbReference type="InterPro" id="IPR012846">
    <property type="entry name" value="Acetolactate_synth_lsu"/>
</dbReference>
<evidence type="ECO:0000256" key="10">
    <source>
        <dbReference type="ARBA" id="ARBA00022842"/>
    </source>
</evidence>
<evidence type="ECO:0000256" key="11">
    <source>
        <dbReference type="ARBA" id="ARBA00023052"/>
    </source>
</evidence>
<dbReference type="SUPFAM" id="SSF52467">
    <property type="entry name" value="DHS-like NAD/FAD-binding domain"/>
    <property type="match status" value="1"/>
</dbReference>
<comment type="pathway">
    <text evidence="1 14">Amino-acid biosynthesis; L-isoleucine biosynthesis; L-isoleucine from 2-oxobutanoate: step 1/4.</text>
</comment>
<name>A0A1E3XCM8_9BACT</name>
<feature type="domain" description="Thiamine pyrophosphate enzyme TPP-binding" evidence="16">
    <location>
        <begin position="384"/>
        <end position="531"/>
    </location>
</feature>
<dbReference type="FunFam" id="3.40.50.970:FF:000016">
    <property type="entry name" value="Acetolactate synthase"/>
    <property type="match status" value="1"/>
</dbReference>
<dbReference type="Proteomes" id="UP000094056">
    <property type="component" value="Unassembled WGS sequence"/>
</dbReference>